<proteinExistence type="predicted"/>
<dbReference type="AlphaFoldDB" id="A0A2J8LJC0"/>
<dbReference type="PANTHER" id="PTHR12155">
    <property type="entry name" value="SCHLAFEN"/>
    <property type="match status" value="1"/>
</dbReference>
<organism evidence="1 2">
    <name type="scientific">Pan troglodytes</name>
    <name type="common">Chimpanzee</name>
    <dbReference type="NCBI Taxonomy" id="9598"/>
    <lineage>
        <taxon>Eukaryota</taxon>
        <taxon>Metazoa</taxon>
        <taxon>Chordata</taxon>
        <taxon>Craniata</taxon>
        <taxon>Vertebrata</taxon>
        <taxon>Euteleostomi</taxon>
        <taxon>Mammalia</taxon>
        <taxon>Eutheria</taxon>
        <taxon>Euarchontoglires</taxon>
        <taxon>Primates</taxon>
        <taxon>Haplorrhini</taxon>
        <taxon>Catarrhini</taxon>
        <taxon>Hominidae</taxon>
        <taxon>Pan</taxon>
    </lineage>
</organism>
<evidence type="ECO:0000313" key="1">
    <source>
        <dbReference type="EMBL" id="PNI47364.1"/>
    </source>
</evidence>
<dbReference type="InterPro" id="IPR029684">
    <property type="entry name" value="Schlafen"/>
</dbReference>
<evidence type="ECO:0000313" key="2">
    <source>
        <dbReference type="Proteomes" id="UP000236370"/>
    </source>
</evidence>
<name>A0A2J8LJC0_PANTR</name>
<accession>A0A2J8LJC0</accession>
<gene>
    <name evidence="1" type="ORF">CK820_G0028713</name>
</gene>
<dbReference type="EMBL" id="NBAG03000289">
    <property type="protein sequence ID" value="PNI47364.1"/>
    <property type="molecule type" value="Genomic_DNA"/>
</dbReference>
<protein>
    <submittedName>
        <fullName evidence="1">SLFN13 isoform 4</fullName>
    </submittedName>
</protein>
<sequence>MEANHCSLGVYPSYPDLVIDVGEVTLGEENRKKLQKTQRDQERARVIRAACALLNSGGGVIQMEMANRDERPTEMGLDLEESLRKLIQYPYLQVFFETKQHGSSQVMDGEGEVHPPLDN</sequence>
<reference evidence="1 2" key="1">
    <citation type="submission" date="2017-12" db="EMBL/GenBank/DDBJ databases">
        <title>High-resolution comparative analysis of great ape genomes.</title>
        <authorList>
            <person name="Pollen A."/>
            <person name="Hastie A."/>
            <person name="Hormozdiari F."/>
            <person name="Dougherty M."/>
            <person name="Liu R."/>
            <person name="Chaisson M."/>
            <person name="Hoppe E."/>
            <person name="Hill C."/>
            <person name="Pang A."/>
            <person name="Hillier L."/>
            <person name="Baker C."/>
            <person name="Armstrong J."/>
            <person name="Shendure J."/>
            <person name="Paten B."/>
            <person name="Wilson R."/>
            <person name="Chao H."/>
            <person name="Schneider V."/>
            <person name="Ventura M."/>
            <person name="Kronenberg Z."/>
            <person name="Murali S."/>
            <person name="Gordon D."/>
            <person name="Cantsilieris S."/>
            <person name="Munson K."/>
            <person name="Nelson B."/>
            <person name="Raja A."/>
            <person name="Underwood J."/>
            <person name="Diekhans M."/>
            <person name="Fiddes I."/>
            <person name="Haussler D."/>
            <person name="Eichler E."/>
        </authorList>
    </citation>
    <scope>NUCLEOTIDE SEQUENCE [LARGE SCALE GENOMIC DNA]</scope>
    <source>
        <strain evidence="1">Yerkes chimp pedigree #C0471</strain>
    </source>
</reference>
<comment type="caution">
    <text evidence="1">The sequence shown here is derived from an EMBL/GenBank/DDBJ whole genome shotgun (WGS) entry which is preliminary data.</text>
</comment>
<dbReference type="Proteomes" id="UP000236370">
    <property type="component" value="Unassembled WGS sequence"/>
</dbReference>
<dbReference type="PANTHER" id="PTHR12155:SF43">
    <property type="entry name" value="SCHLAFEN FAMILY MEMBER 13"/>
    <property type="match status" value="1"/>
</dbReference>